<proteinExistence type="predicted"/>
<protein>
    <recommendedName>
        <fullName evidence="2">Integrase catalytic domain-containing protein</fullName>
    </recommendedName>
</protein>
<evidence type="ECO:0000313" key="1">
    <source>
        <dbReference type="RefSeq" id="XP_016480881.1"/>
    </source>
</evidence>
<dbReference type="InterPro" id="IPR012337">
    <property type="entry name" value="RNaseH-like_sf"/>
</dbReference>
<accession>A0A1S4AW78</accession>
<gene>
    <name evidence="1" type="primary">LOC107801971</name>
</gene>
<dbReference type="PaxDb" id="4097-A0A1S4AW78"/>
<dbReference type="OMA" id="CIATAYH"/>
<dbReference type="RefSeq" id="XP_016480881.1">
    <property type="nucleotide sequence ID" value="XM_016625395.1"/>
</dbReference>
<dbReference type="KEGG" id="nta:107801971"/>
<dbReference type="STRING" id="4097.A0A1S4AW78"/>
<organism evidence="1">
    <name type="scientific">Nicotiana tabacum</name>
    <name type="common">Common tobacco</name>
    <dbReference type="NCBI Taxonomy" id="4097"/>
    <lineage>
        <taxon>Eukaryota</taxon>
        <taxon>Viridiplantae</taxon>
        <taxon>Streptophyta</taxon>
        <taxon>Embryophyta</taxon>
        <taxon>Tracheophyta</taxon>
        <taxon>Spermatophyta</taxon>
        <taxon>Magnoliopsida</taxon>
        <taxon>eudicotyledons</taxon>
        <taxon>Gunneridae</taxon>
        <taxon>Pentapetalae</taxon>
        <taxon>asterids</taxon>
        <taxon>lamiids</taxon>
        <taxon>Solanales</taxon>
        <taxon>Solanaceae</taxon>
        <taxon>Nicotianoideae</taxon>
        <taxon>Nicotianeae</taxon>
        <taxon>Nicotiana</taxon>
    </lineage>
</organism>
<dbReference type="InterPro" id="IPR036397">
    <property type="entry name" value="RNaseH_sf"/>
</dbReference>
<evidence type="ECO:0008006" key="2">
    <source>
        <dbReference type="Google" id="ProtNLM"/>
    </source>
</evidence>
<sequence length="150" mass="17158">MWDEPFLYRQCADQLVRRCVPEEEMKAILHDCYASPYGGHHGGDRTAQKMLQSVKHKVSTAYHPQTSGQVEVSNREVKQILEKTVSINRKDWAGKLDDALWAYRTAYKTPIGTSLYRLVYGKACHLPVELEHKAYCAIKKLNMEMDLAGT</sequence>
<dbReference type="SUPFAM" id="SSF53098">
    <property type="entry name" value="Ribonuclease H-like"/>
    <property type="match status" value="1"/>
</dbReference>
<name>A0A1S4AW78_TOBAC</name>
<dbReference type="Gene3D" id="3.30.420.10">
    <property type="entry name" value="Ribonuclease H-like superfamily/Ribonuclease H"/>
    <property type="match status" value="1"/>
</dbReference>
<dbReference type="PANTHER" id="PTHR48475">
    <property type="entry name" value="RIBONUCLEASE H"/>
    <property type="match status" value="1"/>
</dbReference>
<dbReference type="OrthoDB" id="1299309at2759"/>
<dbReference type="AlphaFoldDB" id="A0A1S4AW78"/>
<dbReference type="PANTHER" id="PTHR48475:SF1">
    <property type="entry name" value="RNASE H TYPE-1 DOMAIN-CONTAINING PROTEIN"/>
    <property type="match status" value="1"/>
</dbReference>
<dbReference type="GO" id="GO:0003676">
    <property type="term" value="F:nucleic acid binding"/>
    <property type="evidence" value="ECO:0007669"/>
    <property type="project" value="InterPro"/>
</dbReference>
<reference evidence="1" key="1">
    <citation type="submission" date="2025-08" db="UniProtKB">
        <authorList>
            <consortium name="RefSeq"/>
        </authorList>
    </citation>
    <scope>IDENTIFICATION</scope>
</reference>